<evidence type="ECO:0000313" key="3">
    <source>
        <dbReference type="Proteomes" id="UP000278804"/>
    </source>
</evidence>
<organism evidence="2 3">
    <name type="scientific">Erysipelothrix piscisicarius</name>
    <dbReference type="NCBI Taxonomy" id="2485784"/>
    <lineage>
        <taxon>Bacteria</taxon>
        <taxon>Bacillati</taxon>
        <taxon>Bacillota</taxon>
        <taxon>Erysipelotrichia</taxon>
        <taxon>Erysipelotrichales</taxon>
        <taxon>Erysipelotrichaceae</taxon>
        <taxon>Erysipelothrix</taxon>
    </lineage>
</organism>
<dbReference type="Proteomes" id="UP000278804">
    <property type="component" value="Chromosome"/>
</dbReference>
<keyword evidence="3" id="KW-1185">Reference proteome</keyword>
<dbReference type="KEGG" id="eri:EEI45_08295"/>
<evidence type="ECO:0000256" key="1">
    <source>
        <dbReference type="SAM" id="Phobius"/>
    </source>
</evidence>
<accession>A0A3Q8S894</accession>
<feature type="transmembrane region" description="Helical" evidence="1">
    <location>
        <begin position="7"/>
        <end position="27"/>
    </location>
</feature>
<dbReference type="EMBL" id="CP034234">
    <property type="protein sequence ID" value="AZK44701.1"/>
    <property type="molecule type" value="Genomic_DNA"/>
</dbReference>
<gene>
    <name evidence="2" type="ORF">EEI45_08295</name>
</gene>
<protein>
    <submittedName>
        <fullName evidence="2">Uncharacterized protein</fullName>
    </submittedName>
</protein>
<proteinExistence type="predicted"/>
<keyword evidence="1" id="KW-0812">Transmembrane</keyword>
<keyword evidence="1" id="KW-0472">Membrane</keyword>
<keyword evidence="1" id="KW-1133">Transmembrane helix</keyword>
<reference evidence="2 3" key="1">
    <citation type="journal article" date="2020" name="Int. J. Syst. Evol. Microbiol.">
        <title>Description of Erysipelothrix piscisicarius sp. nov., an emergent fish pathogen, and assessment of virulence using a tiger barb (Puntigrus tetrazona) infection model.</title>
        <authorList>
            <person name="Pomaranski E.K."/>
            <person name="Griffin M.J."/>
            <person name="Camus A.C."/>
            <person name="Armwood A.R."/>
            <person name="Shelley J."/>
            <person name="Waldbieser G.C."/>
            <person name="LaFrentz B.R."/>
            <person name="Garcia J.C."/>
            <person name="Yanong R."/>
            <person name="Soto E."/>
        </authorList>
    </citation>
    <scope>NUCLEOTIDE SEQUENCE [LARGE SCALE GENOMIC DNA]</scope>
    <source>
        <strain evidence="2 3">15TAL0474</strain>
    </source>
</reference>
<name>A0A3Q8S894_9FIRM</name>
<dbReference type="AlphaFoldDB" id="A0A3Q8S894"/>
<sequence length="105" mass="12408">MKQALEGYLQILILMLSMCFFLCIVDLNRNQNNLALCKEHVISRMNHFHSIKINTSDLEMCKGTSIQVAQEGERYRIILMKNISLFFIDLPMKLEDFWLTYMIQT</sequence>
<evidence type="ECO:0000313" key="2">
    <source>
        <dbReference type="EMBL" id="AZK44701.1"/>
    </source>
</evidence>